<dbReference type="Pfam" id="PF01381">
    <property type="entry name" value="HTH_3"/>
    <property type="match status" value="1"/>
</dbReference>
<sequence length="76" mass="8566">MTDSIKFLRIRKGLTQVELAKEVGVTFPTVSAWETGKSIPSPRHLKKLATVLDCSVEQIFLLLNNKKLDKNKQKQG</sequence>
<dbReference type="PROSITE" id="PS50943">
    <property type="entry name" value="HTH_CROC1"/>
    <property type="match status" value="1"/>
</dbReference>
<keyword evidence="1" id="KW-0238">DNA-binding</keyword>
<dbReference type="RefSeq" id="WP_075667206.1">
    <property type="nucleotide sequence ID" value="NZ_CP019030.1"/>
</dbReference>
<evidence type="ECO:0000313" key="3">
    <source>
        <dbReference type="EMBL" id="APU45416.1"/>
    </source>
</evidence>
<dbReference type="InterPro" id="IPR001387">
    <property type="entry name" value="Cro/C1-type_HTH"/>
</dbReference>
<evidence type="ECO:0000313" key="4">
    <source>
        <dbReference type="Proteomes" id="UP000185427"/>
    </source>
</evidence>
<dbReference type="PANTHER" id="PTHR46558:SF11">
    <property type="entry name" value="HTH-TYPE TRANSCRIPTIONAL REGULATOR XRE"/>
    <property type="match status" value="1"/>
</dbReference>
<dbReference type="PANTHER" id="PTHR46558">
    <property type="entry name" value="TRACRIPTIONAL REGULATORY PROTEIN-RELATED-RELATED"/>
    <property type="match status" value="1"/>
</dbReference>
<name>A0A1L7GTP0_LIMFE</name>
<dbReference type="Gene3D" id="1.10.260.40">
    <property type="entry name" value="lambda repressor-like DNA-binding domains"/>
    <property type="match status" value="1"/>
</dbReference>
<feature type="domain" description="HTH cro/C1-type" evidence="2">
    <location>
        <begin position="5"/>
        <end position="59"/>
    </location>
</feature>
<evidence type="ECO:0000256" key="1">
    <source>
        <dbReference type="ARBA" id="ARBA00023125"/>
    </source>
</evidence>
<evidence type="ECO:0000259" key="2">
    <source>
        <dbReference type="PROSITE" id="PS50943"/>
    </source>
</evidence>
<organism evidence="3 4">
    <name type="scientific">Limosilactobacillus fermentum</name>
    <name type="common">Lactobacillus fermentum</name>
    <dbReference type="NCBI Taxonomy" id="1613"/>
    <lineage>
        <taxon>Bacteria</taxon>
        <taxon>Bacillati</taxon>
        <taxon>Bacillota</taxon>
        <taxon>Bacilli</taxon>
        <taxon>Lactobacillales</taxon>
        <taxon>Lactobacillaceae</taxon>
        <taxon>Limosilactobacillus</taxon>
    </lineage>
</organism>
<dbReference type="SMART" id="SM00530">
    <property type="entry name" value="HTH_XRE"/>
    <property type="match status" value="1"/>
</dbReference>
<gene>
    <name evidence="3" type="ORF">BUW47_02700</name>
</gene>
<reference evidence="3 4" key="1">
    <citation type="submission" date="2016-12" db="EMBL/GenBank/DDBJ databases">
        <title>Complete Genome Sequence of Lactobacillus fermentum Strain SNUV175, a Probiotic for Treatment of Bacterial Vaginosis.</title>
        <authorList>
            <person name="Lee S."/>
            <person name="You H.J."/>
            <person name="Kwon B."/>
            <person name="Ko G."/>
        </authorList>
    </citation>
    <scope>NUCLEOTIDE SEQUENCE [LARGE SCALE GENOMIC DNA]</scope>
    <source>
        <strain evidence="3 4">SNUV175</strain>
    </source>
</reference>
<dbReference type="CDD" id="cd00093">
    <property type="entry name" value="HTH_XRE"/>
    <property type="match status" value="1"/>
</dbReference>
<dbReference type="EMBL" id="CP019030">
    <property type="protein sequence ID" value="APU45416.1"/>
    <property type="molecule type" value="Genomic_DNA"/>
</dbReference>
<dbReference type="GO" id="GO:0003677">
    <property type="term" value="F:DNA binding"/>
    <property type="evidence" value="ECO:0007669"/>
    <property type="project" value="UniProtKB-KW"/>
</dbReference>
<dbReference type="AlphaFoldDB" id="A0A1L7GTP0"/>
<dbReference type="SUPFAM" id="SSF47413">
    <property type="entry name" value="lambda repressor-like DNA-binding domains"/>
    <property type="match status" value="1"/>
</dbReference>
<accession>A0A1L7GTP0</accession>
<proteinExistence type="predicted"/>
<dbReference type="InterPro" id="IPR010982">
    <property type="entry name" value="Lambda_DNA-bd_dom_sf"/>
</dbReference>
<dbReference type="OrthoDB" id="9805856at2"/>
<dbReference type="Proteomes" id="UP000185427">
    <property type="component" value="Chromosome"/>
</dbReference>
<protein>
    <recommendedName>
        <fullName evidence="2">HTH cro/C1-type domain-containing protein</fullName>
    </recommendedName>
</protein>